<dbReference type="GO" id="GO:1902201">
    <property type="term" value="P:negative regulation of bacterial-type flagellum-dependent cell motility"/>
    <property type="evidence" value="ECO:0007669"/>
    <property type="project" value="TreeGrafter"/>
</dbReference>
<dbReference type="EMBL" id="VUMX01000016">
    <property type="protein sequence ID" value="MST87324.1"/>
    <property type="molecule type" value="Genomic_DNA"/>
</dbReference>
<comment type="caution">
    <text evidence="3">The sequence shown here is derived from an EMBL/GenBank/DDBJ whole genome shotgun (WGS) entry which is preliminary data.</text>
</comment>
<dbReference type="GO" id="GO:0052621">
    <property type="term" value="F:diguanylate cyclase activity"/>
    <property type="evidence" value="ECO:0007669"/>
    <property type="project" value="TreeGrafter"/>
</dbReference>
<evidence type="ECO:0000313" key="4">
    <source>
        <dbReference type="Proteomes" id="UP000438120"/>
    </source>
</evidence>
<feature type="transmembrane region" description="Helical" evidence="1">
    <location>
        <begin position="12"/>
        <end position="28"/>
    </location>
</feature>
<keyword evidence="1" id="KW-1133">Transmembrane helix</keyword>
<sequence>MIPEILLEYDVPAGMLTLLLLIFQTIYIKDKRPSTQALMHAEAAVCVYAVCRTYSVFLRVDGRVDEYRLVVLANLLASIAQAVAVFFVFLFFLRLTSRQADKKLVLACAIPLLVFVAFLLVPPLRDHVYLISSRSEYVSGPWSWIGLLYAAVYVVMIIVTATIHQDDFQNRYAAVVALGLFLLLANYIDYRFATRIDTFVLALCLTAFATILDAESYDMLQKISLYDELSGLKNRYSLLRDFDKLQGEDICLAIMDIDYFKRFNDTYGHVAGDKVIQLTGATLRRFFDGQSYRYGGDEFIVMTKLAPPAFSKRMEDLRLAIAAQPLDGIADHVTLSYGKAYAYVDEDARLTRIINSADENLYHWKKVRKDRAKYQLTLE</sequence>
<dbReference type="InterPro" id="IPR043128">
    <property type="entry name" value="Rev_trsase/Diguanyl_cyclase"/>
</dbReference>
<feature type="transmembrane region" description="Helical" evidence="1">
    <location>
        <begin position="141"/>
        <end position="160"/>
    </location>
</feature>
<dbReference type="SUPFAM" id="SSF55073">
    <property type="entry name" value="Nucleotide cyclase"/>
    <property type="match status" value="1"/>
</dbReference>
<evidence type="ECO:0000256" key="1">
    <source>
        <dbReference type="SAM" id="Phobius"/>
    </source>
</evidence>
<name>A0A6A8MEU0_9LACO</name>
<dbReference type="PROSITE" id="PS50887">
    <property type="entry name" value="GGDEF"/>
    <property type="match status" value="1"/>
</dbReference>
<dbReference type="GO" id="GO:0043709">
    <property type="term" value="P:cell adhesion involved in single-species biofilm formation"/>
    <property type="evidence" value="ECO:0007669"/>
    <property type="project" value="TreeGrafter"/>
</dbReference>
<dbReference type="OrthoDB" id="9759607at2"/>
<dbReference type="CDD" id="cd01949">
    <property type="entry name" value="GGDEF"/>
    <property type="match status" value="1"/>
</dbReference>
<keyword evidence="1" id="KW-0472">Membrane</keyword>
<feature type="transmembrane region" description="Helical" evidence="1">
    <location>
        <begin position="69"/>
        <end position="92"/>
    </location>
</feature>
<accession>A0A6A8MEU0</accession>
<gene>
    <name evidence="3" type="ORF">FYJ62_06675</name>
</gene>
<keyword evidence="4" id="KW-1185">Reference proteome</keyword>
<dbReference type="RefSeq" id="WP_154548934.1">
    <property type="nucleotide sequence ID" value="NZ_VUMX01000016.1"/>
</dbReference>
<dbReference type="Proteomes" id="UP000438120">
    <property type="component" value="Unassembled WGS sequence"/>
</dbReference>
<organism evidence="3 4">
    <name type="scientific">Lactobacillus porci</name>
    <dbReference type="NCBI Taxonomy" id="2012477"/>
    <lineage>
        <taxon>Bacteria</taxon>
        <taxon>Bacillati</taxon>
        <taxon>Bacillota</taxon>
        <taxon>Bacilli</taxon>
        <taxon>Lactobacillales</taxon>
        <taxon>Lactobacillaceae</taxon>
        <taxon>Lactobacillus</taxon>
    </lineage>
</organism>
<dbReference type="Pfam" id="PF00990">
    <property type="entry name" value="GGDEF"/>
    <property type="match status" value="1"/>
</dbReference>
<dbReference type="InterPro" id="IPR050469">
    <property type="entry name" value="Diguanylate_Cyclase"/>
</dbReference>
<evidence type="ECO:0000259" key="2">
    <source>
        <dbReference type="PROSITE" id="PS50887"/>
    </source>
</evidence>
<keyword evidence="1" id="KW-0812">Transmembrane</keyword>
<dbReference type="InterPro" id="IPR029787">
    <property type="entry name" value="Nucleotide_cyclase"/>
</dbReference>
<dbReference type="AlphaFoldDB" id="A0A6A8MEU0"/>
<feature type="transmembrane region" description="Helical" evidence="1">
    <location>
        <begin position="104"/>
        <end position="121"/>
    </location>
</feature>
<dbReference type="PANTHER" id="PTHR45138:SF9">
    <property type="entry name" value="DIGUANYLATE CYCLASE DGCM-RELATED"/>
    <property type="match status" value="1"/>
</dbReference>
<reference evidence="3 4" key="1">
    <citation type="submission" date="2019-08" db="EMBL/GenBank/DDBJ databases">
        <title>In-depth cultivation of the pig gut microbiome towards novel bacterial diversity and tailored functional studies.</title>
        <authorList>
            <person name="Wylensek D."/>
            <person name="Hitch T.C.A."/>
            <person name="Clavel T."/>
        </authorList>
    </citation>
    <scope>NUCLEOTIDE SEQUENCE [LARGE SCALE GENOMIC DNA]</scope>
    <source>
        <strain evidence="3 4">Bifido-178-WT-2B</strain>
    </source>
</reference>
<dbReference type="NCBIfam" id="TIGR00254">
    <property type="entry name" value="GGDEF"/>
    <property type="match status" value="1"/>
</dbReference>
<feature type="transmembrane region" description="Helical" evidence="1">
    <location>
        <begin position="172"/>
        <end position="190"/>
    </location>
</feature>
<dbReference type="SMART" id="SM00267">
    <property type="entry name" value="GGDEF"/>
    <property type="match status" value="1"/>
</dbReference>
<dbReference type="Gene3D" id="3.30.70.270">
    <property type="match status" value="1"/>
</dbReference>
<dbReference type="InterPro" id="IPR000160">
    <property type="entry name" value="GGDEF_dom"/>
</dbReference>
<protein>
    <submittedName>
        <fullName evidence="3">GGDEF domain-containing protein</fullName>
    </submittedName>
</protein>
<dbReference type="GO" id="GO:0005886">
    <property type="term" value="C:plasma membrane"/>
    <property type="evidence" value="ECO:0007669"/>
    <property type="project" value="TreeGrafter"/>
</dbReference>
<dbReference type="PANTHER" id="PTHR45138">
    <property type="entry name" value="REGULATORY COMPONENTS OF SENSORY TRANSDUCTION SYSTEM"/>
    <property type="match status" value="1"/>
</dbReference>
<proteinExistence type="predicted"/>
<evidence type="ECO:0000313" key="3">
    <source>
        <dbReference type="EMBL" id="MST87324.1"/>
    </source>
</evidence>
<feature type="domain" description="GGDEF" evidence="2">
    <location>
        <begin position="248"/>
        <end position="379"/>
    </location>
</feature>